<accession>A7ESK7</accession>
<dbReference type="EMBL" id="CH476631">
    <property type="protein sequence ID" value="EDN92449.1"/>
    <property type="molecule type" value="Genomic_DNA"/>
</dbReference>
<keyword evidence="2" id="KW-1185">Reference proteome</keyword>
<dbReference type="HOGENOM" id="CLU_2321766_0_0_1"/>
<reference evidence="2" key="1">
    <citation type="journal article" date="2011" name="PLoS Genet.">
        <title>Genomic analysis of the necrotrophic fungal pathogens Sclerotinia sclerotiorum and Botrytis cinerea.</title>
        <authorList>
            <person name="Amselem J."/>
            <person name="Cuomo C.A."/>
            <person name="van Kan J.A."/>
            <person name="Viaud M."/>
            <person name="Benito E.P."/>
            <person name="Couloux A."/>
            <person name="Coutinho P.M."/>
            <person name="de Vries R.P."/>
            <person name="Dyer P.S."/>
            <person name="Fillinger S."/>
            <person name="Fournier E."/>
            <person name="Gout L."/>
            <person name="Hahn M."/>
            <person name="Kohn L."/>
            <person name="Lapalu N."/>
            <person name="Plummer K.M."/>
            <person name="Pradier J.M."/>
            <person name="Quevillon E."/>
            <person name="Sharon A."/>
            <person name="Simon A."/>
            <person name="ten Have A."/>
            <person name="Tudzynski B."/>
            <person name="Tudzynski P."/>
            <person name="Wincker P."/>
            <person name="Andrew M."/>
            <person name="Anthouard V."/>
            <person name="Beever R.E."/>
            <person name="Beffa R."/>
            <person name="Benoit I."/>
            <person name="Bouzid O."/>
            <person name="Brault B."/>
            <person name="Chen Z."/>
            <person name="Choquer M."/>
            <person name="Collemare J."/>
            <person name="Cotton P."/>
            <person name="Danchin E.G."/>
            <person name="Da Silva C."/>
            <person name="Gautier A."/>
            <person name="Giraud C."/>
            <person name="Giraud T."/>
            <person name="Gonzalez C."/>
            <person name="Grossetete S."/>
            <person name="Guldener U."/>
            <person name="Henrissat B."/>
            <person name="Howlett B.J."/>
            <person name="Kodira C."/>
            <person name="Kretschmer M."/>
            <person name="Lappartient A."/>
            <person name="Leroch M."/>
            <person name="Levis C."/>
            <person name="Mauceli E."/>
            <person name="Neuveglise C."/>
            <person name="Oeser B."/>
            <person name="Pearson M."/>
            <person name="Poulain J."/>
            <person name="Poussereau N."/>
            <person name="Quesneville H."/>
            <person name="Rascle C."/>
            <person name="Schumacher J."/>
            <person name="Segurens B."/>
            <person name="Sexton A."/>
            <person name="Silva E."/>
            <person name="Sirven C."/>
            <person name="Soanes D.M."/>
            <person name="Talbot N.J."/>
            <person name="Templeton M."/>
            <person name="Yandava C."/>
            <person name="Yarden O."/>
            <person name="Zeng Q."/>
            <person name="Rollins J.A."/>
            <person name="Lebrun M.H."/>
            <person name="Dickman M."/>
        </authorList>
    </citation>
    <scope>NUCLEOTIDE SEQUENCE [LARGE SCALE GENOMIC DNA]</scope>
    <source>
        <strain evidence="2">ATCC 18683 / 1980 / Ss-1</strain>
    </source>
</reference>
<name>A7ESK7_SCLS1</name>
<dbReference type="InParanoid" id="A7ESK7"/>
<dbReference type="RefSeq" id="XP_001590572.1">
    <property type="nucleotide sequence ID" value="XM_001590522.1"/>
</dbReference>
<evidence type="ECO:0000313" key="1">
    <source>
        <dbReference type="EMBL" id="EDN92449.1"/>
    </source>
</evidence>
<organism evidence="1 2">
    <name type="scientific">Sclerotinia sclerotiorum (strain ATCC 18683 / 1980 / Ss-1)</name>
    <name type="common">White mold</name>
    <name type="synonym">Whetzelinia sclerotiorum</name>
    <dbReference type="NCBI Taxonomy" id="665079"/>
    <lineage>
        <taxon>Eukaryota</taxon>
        <taxon>Fungi</taxon>
        <taxon>Dikarya</taxon>
        <taxon>Ascomycota</taxon>
        <taxon>Pezizomycotina</taxon>
        <taxon>Leotiomycetes</taxon>
        <taxon>Helotiales</taxon>
        <taxon>Sclerotiniaceae</taxon>
        <taxon>Sclerotinia</taxon>
    </lineage>
</organism>
<evidence type="ECO:0008006" key="3">
    <source>
        <dbReference type="Google" id="ProtNLM"/>
    </source>
</evidence>
<protein>
    <recommendedName>
        <fullName evidence="3">RING-type domain-containing protein</fullName>
    </recommendedName>
</protein>
<dbReference type="Proteomes" id="UP000001312">
    <property type="component" value="Unassembled WGS sequence"/>
</dbReference>
<gene>
    <name evidence="1" type="ORF">SS1G_08312</name>
</gene>
<dbReference type="GeneID" id="5486856"/>
<sequence>MFRKGYAGYEVGEFSKQCLFHGRHMVCMTCVTAHVAVQFESTHWDNIKCPLCSGKLKMETVLTYLSGEMPAKAGGCGGIYCRCDVFWDFETGDIIAFMA</sequence>
<dbReference type="KEGG" id="ssl:SS1G_08312"/>
<dbReference type="AlphaFoldDB" id="A7ESK7"/>
<proteinExistence type="predicted"/>
<evidence type="ECO:0000313" key="2">
    <source>
        <dbReference type="Proteomes" id="UP000001312"/>
    </source>
</evidence>
<dbReference type="SUPFAM" id="SSF57850">
    <property type="entry name" value="RING/U-box"/>
    <property type="match status" value="1"/>
</dbReference>